<dbReference type="OrthoDB" id="9804951at2"/>
<evidence type="ECO:0000313" key="4">
    <source>
        <dbReference type="EMBL" id="STY28521.1"/>
    </source>
</evidence>
<dbReference type="PROSITE" id="PS50887">
    <property type="entry name" value="GGDEF"/>
    <property type="match status" value="1"/>
</dbReference>
<feature type="transmembrane region" description="Helical" evidence="1">
    <location>
        <begin position="21"/>
        <end position="42"/>
    </location>
</feature>
<dbReference type="Pfam" id="PF00563">
    <property type="entry name" value="EAL"/>
    <property type="match status" value="1"/>
</dbReference>
<accession>A0A378LWV0</accession>
<sequence>MDINYKLAKSSIILKEYVNRYAYIGLTISISSILIASLIVSYQITGVINLNGFVKAQTTNPAIWILDLSPFLFAYWGQSFCYGLVNTAESFVADKTEALLYRSGDLESKLKYESEHDYFTQLPNALLFNEQIKQAINKIEEANELGVIILKLNDFKTIHNNFGNFNSNHVLIQFVKQLKEMLTLPFMLQSTMGINTIARIEGDEFALLLPRLNENLNHTTLLENIIEATTHSFIVDGIHVNISTTAGAAIYPHSGENAMALVSHARTAVFHARKKGEPFAIYDPDMEEDFISNRIVMSSLKKAIENQEMKIYCQSIVELSTGKIIGAEAKAYLVHDKYGLISAEQFIPLIEGSELSQQFTSFMLINAIKQLTGWHQDGHKIYISVNLSVQDAIDKKTTVLVEELLVENKISPEYLTLEFDERACLADWEKSIEVLNQLNTLGVKISINDFCSGNSSFIYLVNFPIHGIKISKSLVLDMIQDSNKSKIVEAIMKLSQIFDLEVLADGVENQEIREQLTQYGCKYGQGSYFSRQMSPYEFSILLNEIR</sequence>
<evidence type="ECO:0000313" key="5">
    <source>
        <dbReference type="Proteomes" id="UP000255297"/>
    </source>
</evidence>
<dbReference type="EMBL" id="UGPB01000001">
    <property type="protein sequence ID" value="STY28521.1"/>
    <property type="molecule type" value="Genomic_DNA"/>
</dbReference>
<name>A0A378LWV0_9GAMM</name>
<dbReference type="Pfam" id="PF00990">
    <property type="entry name" value="GGDEF"/>
    <property type="match status" value="1"/>
</dbReference>
<dbReference type="InterPro" id="IPR043128">
    <property type="entry name" value="Rev_trsase/Diguanyl_cyclase"/>
</dbReference>
<keyword evidence="5" id="KW-1185">Reference proteome</keyword>
<dbReference type="Gene3D" id="3.30.70.270">
    <property type="match status" value="1"/>
</dbReference>
<feature type="domain" description="GGDEF" evidence="3">
    <location>
        <begin position="143"/>
        <end position="284"/>
    </location>
</feature>
<dbReference type="PANTHER" id="PTHR44757">
    <property type="entry name" value="DIGUANYLATE CYCLASE DGCP"/>
    <property type="match status" value="1"/>
</dbReference>
<dbReference type="AlphaFoldDB" id="A0A378LWV0"/>
<dbReference type="NCBIfam" id="TIGR00254">
    <property type="entry name" value="GGDEF"/>
    <property type="match status" value="1"/>
</dbReference>
<protein>
    <submittedName>
        <fullName evidence="4">Regulatory protein (GGDEF and EAL domains)</fullName>
    </submittedName>
</protein>
<keyword evidence="1" id="KW-1133">Transmembrane helix</keyword>
<dbReference type="Proteomes" id="UP000255297">
    <property type="component" value="Unassembled WGS sequence"/>
</dbReference>
<keyword evidence="1" id="KW-0472">Membrane</keyword>
<dbReference type="SUPFAM" id="SSF55073">
    <property type="entry name" value="Nucleotide cyclase"/>
    <property type="match status" value="1"/>
</dbReference>
<dbReference type="SUPFAM" id="SSF141868">
    <property type="entry name" value="EAL domain-like"/>
    <property type="match status" value="1"/>
</dbReference>
<dbReference type="RefSeq" id="WP_031563886.1">
    <property type="nucleotide sequence ID" value="NZ_CAAAIS010000002.1"/>
</dbReference>
<dbReference type="STRING" id="1122170.GCA_000701265_02858"/>
<dbReference type="SMART" id="SM00267">
    <property type="entry name" value="GGDEF"/>
    <property type="match status" value="1"/>
</dbReference>
<dbReference type="SMART" id="SM00052">
    <property type="entry name" value="EAL"/>
    <property type="match status" value="1"/>
</dbReference>
<keyword evidence="1" id="KW-0812">Transmembrane</keyword>
<dbReference type="CDD" id="cd01949">
    <property type="entry name" value="GGDEF"/>
    <property type="match status" value="1"/>
</dbReference>
<feature type="domain" description="EAL" evidence="2">
    <location>
        <begin position="293"/>
        <end position="546"/>
    </location>
</feature>
<dbReference type="PROSITE" id="PS50883">
    <property type="entry name" value="EAL"/>
    <property type="match status" value="1"/>
</dbReference>
<evidence type="ECO:0000256" key="1">
    <source>
        <dbReference type="SAM" id="Phobius"/>
    </source>
</evidence>
<dbReference type="InterPro" id="IPR035919">
    <property type="entry name" value="EAL_sf"/>
</dbReference>
<dbReference type="InterPro" id="IPR029787">
    <property type="entry name" value="Nucleotide_cyclase"/>
</dbReference>
<evidence type="ECO:0000259" key="3">
    <source>
        <dbReference type="PROSITE" id="PS50887"/>
    </source>
</evidence>
<dbReference type="InterPro" id="IPR052155">
    <property type="entry name" value="Biofilm_reg_signaling"/>
</dbReference>
<dbReference type="InterPro" id="IPR000160">
    <property type="entry name" value="GGDEF_dom"/>
</dbReference>
<reference evidence="4 5" key="1">
    <citation type="submission" date="2018-06" db="EMBL/GenBank/DDBJ databases">
        <authorList>
            <consortium name="Pathogen Informatics"/>
            <person name="Doyle S."/>
        </authorList>
    </citation>
    <scope>NUCLEOTIDE SEQUENCE [LARGE SCALE GENOMIC DNA]</scope>
    <source>
        <strain evidence="4 5">NCTC11532</strain>
    </source>
</reference>
<dbReference type="CDD" id="cd01948">
    <property type="entry name" value="EAL"/>
    <property type="match status" value="1"/>
</dbReference>
<organism evidence="4 5">
    <name type="scientific">Legionella wadsworthii</name>
    <dbReference type="NCBI Taxonomy" id="28088"/>
    <lineage>
        <taxon>Bacteria</taxon>
        <taxon>Pseudomonadati</taxon>
        <taxon>Pseudomonadota</taxon>
        <taxon>Gammaproteobacteria</taxon>
        <taxon>Legionellales</taxon>
        <taxon>Legionellaceae</taxon>
        <taxon>Legionella</taxon>
    </lineage>
</organism>
<gene>
    <name evidence="4" type="primary">cph2_3</name>
    <name evidence="4" type="ORF">NCTC11532_00696</name>
</gene>
<dbReference type="InterPro" id="IPR001633">
    <property type="entry name" value="EAL_dom"/>
</dbReference>
<proteinExistence type="predicted"/>
<evidence type="ECO:0000259" key="2">
    <source>
        <dbReference type="PROSITE" id="PS50883"/>
    </source>
</evidence>
<dbReference type="PANTHER" id="PTHR44757:SF2">
    <property type="entry name" value="BIOFILM ARCHITECTURE MAINTENANCE PROTEIN MBAA"/>
    <property type="match status" value="1"/>
</dbReference>
<dbReference type="Gene3D" id="3.20.20.450">
    <property type="entry name" value="EAL domain"/>
    <property type="match status" value="1"/>
</dbReference>